<protein>
    <submittedName>
        <fullName evidence="2">Uncharacterized protein</fullName>
    </submittedName>
</protein>
<proteinExistence type="predicted"/>
<dbReference type="WBParaSite" id="PgR007_g068_t01">
    <property type="protein sequence ID" value="PgR007_g068_t01"/>
    <property type="gene ID" value="PgR007_g068"/>
</dbReference>
<keyword evidence="1" id="KW-1185">Reference proteome</keyword>
<organism evidence="1 2">
    <name type="scientific">Parascaris univalens</name>
    <name type="common">Nematode worm</name>
    <dbReference type="NCBI Taxonomy" id="6257"/>
    <lineage>
        <taxon>Eukaryota</taxon>
        <taxon>Metazoa</taxon>
        <taxon>Ecdysozoa</taxon>
        <taxon>Nematoda</taxon>
        <taxon>Chromadorea</taxon>
        <taxon>Rhabditida</taxon>
        <taxon>Spirurina</taxon>
        <taxon>Ascaridomorpha</taxon>
        <taxon>Ascaridoidea</taxon>
        <taxon>Ascarididae</taxon>
        <taxon>Parascaris</taxon>
    </lineage>
</organism>
<evidence type="ECO:0000313" key="1">
    <source>
        <dbReference type="Proteomes" id="UP000887569"/>
    </source>
</evidence>
<sequence length="49" mass="5766">MYCIKTLRMNGDRGSQSCSTDMDQKLERPDFRLVHVRESFHRGVAAFQF</sequence>
<reference evidence="2" key="1">
    <citation type="submission" date="2022-11" db="UniProtKB">
        <authorList>
            <consortium name="WormBaseParasite"/>
        </authorList>
    </citation>
    <scope>IDENTIFICATION</scope>
</reference>
<dbReference type="AlphaFoldDB" id="A0A915AFX7"/>
<dbReference type="Proteomes" id="UP000887569">
    <property type="component" value="Unplaced"/>
</dbReference>
<evidence type="ECO:0000313" key="2">
    <source>
        <dbReference type="WBParaSite" id="PgR007_g068_t01"/>
    </source>
</evidence>
<name>A0A915AFX7_PARUN</name>
<accession>A0A915AFX7</accession>